<feature type="domain" description="3-beta hydroxysteroid dehydrogenase/isomerase" evidence="3">
    <location>
        <begin position="2"/>
        <end position="131"/>
    </location>
</feature>
<dbReference type="InterPro" id="IPR036291">
    <property type="entry name" value="NAD(P)-bd_dom_sf"/>
</dbReference>
<sequence>VDESAPYPSRWLCHYPHSKALAEQHVLGSNGRSELLTCSLRPHLIWGPRDRHLIPRLLDRARRGRLRRVGDGMNLVDMVYVENAAAAHLAAADALKEGSPVAGRAYFISQGEPVNCWDWINEILSLAGIPPVEKSMSLPTAWRMGFVLETLWKLLRLKSEPPMTRFLAAQLATSHYFDISRARADFGYKPAISTAEGMRRLGEEVSGSNKRSDVS</sequence>
<reference evidence="4" key="1">
    <citation type="journal article" date="2014" name="Front. Microbiol.">
        <title>High frequency of phylogenetically diverse reductive dehalogenase-homologous genes in deep subseafloor sedimentary metagenomes.</title>
        <authorList>
            <person name="Kawai M."/>
            <person name="Futagami T."/>
            <person name="Toyoda A."/>
            <person name="Takaki Y."/>
            <person name="Nishi S."/>
            <person name="Hori S."/>
            <person name="Arai W."/>
            <person name="Tsubouchi T."/>
            <person name="Morono Y."/>
            <person name="Uchiyama I."/>
            <person name="Ito T."/>
            <person name="Fujiyama A."/>
            <person name="Inagaki F."/>
            <person name="Takami H."/>
        </authorList>
    </citation>
    <scope>NUCLEOTIDE SEQUENCE</scope>
    <source>
        <strain evidence="4">Expedition CK06-06</strain>
    </source>
</reference>
<organism evidence="4">
    <name type="scientific">marine sediment metagenome</name>
    <dbReference type="NCBI Taxonomy" id="412755"/>
    <lineage>
        <taxon>unclassified sequences</taxon>
        <taxon>metagenomes</taxon>
        <taxon>ecological metagenomes</taxon>
    </lineage>
</organism>
<comment type="caution">
    <text evidence="4">The sequence shown here is derived from an EMBL/GenBank/DDBJ whole genome shotgun (WGS) entry which is preliminary data.</text>
</comment>
<comment type="similarity">
    <text evidence="1">Belongs to the 3-beta-HSD family.</text>
</comment>
<proteinExistence type="inferred from homology"/>
<evidence type="ECO:0000259" key="3">
    <source>
        <dbReference type="Pfam" id="PF01073"/>
    </source>
</evidence>
<dbReference type="AlphaFoldDB" id="X0YA45"/>
<feature type="non-terminal residue" evidence="4">
    <location>
        <position position="1"/>
    </location>
</feature>
<evidence type="ECO:0000256" key="1">
    <source>
        <dbReference type="ARBA" id="ARBA00009219"/>
    </source>
</evidence>
<name>X0YA45_9ZZZZ</name>
<dbReference type="GO" id="GO:0006694">
    <property type="term" value="P:steroid biosynthetic process"/>
    <property type="evidence" value="ECO:0007669"/>
    <property type="project" value="InterPro"/>
</dbReference>
<dbReference type="Gene3D" id="3.40.50.720">
    <property type="entry name" value="NAD(P)-binding Rossmann-like Domain"/>
    <property type="match status" value="1"/>
</dbReference>
<evidence type="ECO:0000256" key="2">
    <source>
        <dbReference type="ARBA" id="ARBA00023002"/>
    </source>
</evidence>
<dbReference type="InterPro" id="IPR050177">
    <property type="entry name" value="Lipid_A_modif_metabolic_enz"/>
</dbReference>
<gene>
    <name evidence="4" type="ORF">S01H1_66831</name>
</gene>
<dbReference type="SUPFAM" id="SSF51735">
    <property type="entry name" value="NAD(P)-binding Rossmann-fold domains"/>
    <property type="match status" value="1"/>
</dbReference>
<protein>
    <recommendedName>
        <fullName evidence="3">3-beta hydroxysteroid dehydrogenase/isomerase domain-containing protein</fullName>
    </recommendedName>
</protein>
<accession>X0YA45</accession>
<dbReference type="InterPro" id="IPR002225">
    <property type="entry name" value="3Beta_OHSteriod_DH/Estase"/>
</dbReference>
<evidence type="ECO:0000313" key="4">
    <source>
        <dbReference type="EMBL" id="GAG33726.1"/>
    </source>
</evidence>
<dbReference type="Pfam" id="PF01073">
    <property type="entry name" value="3Beta_HSD"/>
    <property type="match status" value="1"/>
</dbReference>
<dbReference type="GO" id="GO:0016616">
    <property type="term" value="F:oxidoreductase activity, acting on the CH-OH group of donors, NAD or NADP as acceptor"/>
    <property type="evidence" value="ECO:0007669"/>
    <property type="project" value="InterPro"/>
</dbReference>
<dbReference type="PANTHER" id="PTHR43245">
    <property type="entry name" value="BIFUNCTIONAL POLYMYXIN RESISTANCE PROTEIN ARNA"/>
    <property type="match status" value="1"/>
</dbReference>
<dbReference type="PANTHER" id="PTHR43245:SF51">
    <property type="entry name" value="SHORT CHAIN DEHYDROGENASE_REDUCTASE FAMILY 42E, MEMBER 2"/>
    <property type="match status" value="1"/>
</dbReference>
<keyword evidence="2" id="KW-0560">Oxidoreductase</keyword>
<dbReference type="EMBL" id="BARS01044209">
    <property type="protein sequence ID" value="GAG33726.1"/>
    <property type="molecule type" value="Genomic_DNA"/>
</dbReference>